<feature type="signal peptide" evidence="1">
    <location>
        <begin position="1"/>
        <end position="19"/>
    </location>
</feature>
<sequence>MKHLVFVIAFGLSPAQVLADPALECSDAGSQVEISACVSAMGEKVDTALSIALEIARESARELDEVTGRDVALPSLETAQSAWENYRTAHCVAVGAGFGGGSGTGIAMSSCRIELGRVRVDQLIGMAR</sequence>
<dbReference type="InterPro" id="IPR009739">
    <property type="entry name" value="LprI-like_N"/>
</dbReference>
<evidence type="ECO:0000256" key="1">
    <source>
        <dbReference type="SAM" id="SignalP"/>
    </source>
</evidence>
<accession>A0A1G6NCW2</accession>
<dbReference type="OrthoDB" id="7340239at2"/>
<dbReference type="AlphaFoldDB" id="A0A1G6NCW2"/>
<feature type="domain" description="Lysozyme inhibitor LprI-like N-terminal" evidence="2">
    <location>
        <begin position="25"/>
        <end position="123"/>
    </location>
</feature>
<organism evidence="3 4">
    <name type="scientific">Ruegeria marina</name>
    <dbReference type="NCBI Taxonomy" id="639004"/>
    <lineage>
        <taxon>Bacteria</taxon>
        <taxon>Pseudomonadati</taxon>
        <taxon>Pseudomonadota</taxon>
        <taxon>Alphaproteobacteria</taxon>
        <taxon>Rhodobacterales</taxon>
        <taxon>Roseobacteraceae</taxon>
        <taxon>Ruegeria</taxon>
    </lineage>
</organism>
<dbReference type="EMBL" id="FMZV01000003">
    <property type="protein sequence ID" value="SDC65156.1"/>
    <property type="molecule type" value="Genomic_DNA"/>
</dbReference>
<evidence type="ECO:0000259" key="2">
    <source>
        <dbReference type="Pfam" id="PF07007"/>
    </source>
</evidence>
<dbReference type="SUPFAM" id="SSF52490">
    <property type="entry name" value="Tubulin nucleotide-binding domain-like"/>
    <property type="match status" value="1"/>
</dbReference>
<proteinExistence type="predicted"/>
<dbReference type="Pfam" id="PF07007">
    <property type="entry name" value="LprI"/>
    <property type="match status" value="1"/>
</dbReference>
<dbReference type="InterPro" id="IPR036525">
    <property type="entry name" value="Tubulin/FtsZ_GTPase_sf"/>
</dbReference>
<dbReference type="Proteomes" id="UP000199628">
    <property type="component" value="Unassembled WGS sequence"/>
</dbReference>
<feature type="chain" id="PRO_5011517419" evidence="1">
    <location>
        <begin position="20"/>
        <end position="128"/>
    </location>
</feature>
<keyword evidence="1" id="KW-0732">Signal</keyword>
<name>A0A1G6NCW2_9RHOB</name>
<keyword evidence="4" id="KW-1185">Reference proteome</keyword>
<dbReference type="RefSeq" id="WP_093028369.1">
    <property type="nucleotide sequence ID" value="NZ_FMZV01000003.1"/>
</dbReference>
<dbReference type="Gene3D" id="1.20.1270.180">
    <property type="match status" value="1"/>
</dbReference>
<reference evidence="4" key="1">
    <citation type="submission" date="2016-10" db="EMBL/GenBank/DDBJ databases">
        <authorList>
            <person name="Varghese N."/>
            <person name="Submissions S."/>
        </authorList>
    </citation>
    <scope>NUCLEOTIDE SEQUENCE [LARGE SCALE GENOMIC DNA]</scope>
    <source>
        <strain evidence="4">CGMCC 1.9108</strain>
    </source>
</reference>
<evidence type="ECO:0000313" key="3">
    <source>
        <dbReference type="EMBL" id="SDC65156.1"/>
    </source>
</evidence>
<gene>
    <name evidence="3" type="ORF">SAMN04488239_10385</name>
</gene>
<evidence type="ECO:0000313" key="4">
    <source>
        <dbReference type="Proteomes" id="UP000199628"/>
    </source>
</evidence>
<protein>
    <submittedName>
        <fullName evidence="3">Uncharacterized conserved protein YecT, DUF1311 family</fullName>
    </submittedName>
</protein>
<dbReference type="STRING" id="639004.SAMN04488239_10385"/>